<organism evidence="1 2">
    <name type="scientific">Ensete ventricosum</name>
    <name type="common">Abyssinian banana</name>
    <name type="synonym">Musa ensete</name>
    <dbReference type="NCBI Taxonomy" id="4639"/>
    <lineage>
        <taxon>Eukaryota</taxon>
        <taxon>Viridiplantae</taxon>
        <taxon>Streptophyta</taxon>
        <taxon>Embryophyta</taxon>
        <taxon>Tracheophyta</taxon>
        <taxon>Spermatophyta</taxon>
        <taxon>Magnoliopsida</taxon>
        <taxon>Liliopsida</taxon>
        <taxon>Zingiberales</taxon>
        <taxon>Musaceae</taxon>
        <taxon>Ensete</taxon>
    </lineage>
</organism>
<sequence>MISYAKTPACAGFDILIPYNYVCINTVHSCTGGIVLLCHFQRAGPSLPLPWSSSILAQAGTQSRPVQSVIQGTMAGAMMSLKNSGTVALGL</sequence>
<accession>A0AAV8QF63</accession>
<reference evidence="1 2" key="1">
    <citation type="submission" date="2022-12" db="EMBL/GenBank/DDBJ databases">
        <title>Chromosome-scale assembly of the Ensete ventricosum genome.</title>
        <authorList>
            <person name="Dussert Y."/>
            <person name="Stocks J."/>
            <person name="Wendawek A."/>
            <person name="Woldeyes F."/>
            <person name="Nichols R.A."/>
            <person name="Borrell J.S."/>
        </authorList>
    </citation>
    <scope>NUCLEOTIDE SEQUENCE [LARGE SCALE GENOMIC DNA]</scope>
    <source>
        <strain evidence="2">cv. Maze</strain>
        <tissue evidence="1">Seeds</tissue>
    </source>
</reference>
<dbReference type="EMBL" id="JAQQAF010000006">
    <property type="protein sequence ID" value="KAJ8478519.1"/>
    <property type="molecule type" value="Genomic_DNA"/>
</dbReference>
<gene>
    <name evidence="1" type="ORF">OPV22_022246</name>
</gene>
<evidence type="ECO:0000313" key="2">
    <source>
        <dbReference type="Proteomes" id="UP001222027"/>
    </source>
</evidence>
<evidence type="ECO:0000313" key="1">
    <source>
        <dbReference type="EMBL" id="KAJ8478519.1"/>
    </source>
</evidence>
<keyword evidence="2" id="KW-1185">Reference proteome</keyword>
<name>A0AAV8QF63_ENSVE</name>
<dbReference type="Proteomes" id="UP001222027">
    <property type="component" value="Unassembled WGS sequence"/>
</dbReference>
<protein>
    <submittedName>
        <fullName evidence="1">Uncharacterized protein</fullName>
    </submittedName>
</protein>
<proteinExistence type="predicted"/>
<dbReference type="AlphaFoldDB" id="A0AAV8QF63"/>
<comment type="caution">
    <text evidence="1">The sequence shown here is derived from an EMBL/GenBank/DDBJ whole genome shotgun (WGS) entry which is preliminary data.</text>
</comment>